<accession>A0A8S1RIR8</accession>
<protein>
    <submittedName>
        <fullName evidence="1">Uncharacterized protein</fullName>
    </submittedName>
</protein>
<dbReference type="Proteomes" id="UP000692954">
    <property type="component" value="Unassembled WGS sequence"/>
</dbReference>
<organism evidence="1 2">
    <name type="scientific">Paramecium sonneborni</name>
    <dbReference type="NCBI Taxonomy" id="65129"/>
    <lineage>
        <taxon>Eukaryota</taxon>
        <taxon>Sar</taxon>
        <taxon>Alveolata</taxon>
        <taxon>Ciliophora</taxon>
        <taxon>Intramacronucleata</taxon>
        <taxon>Oligohymenophorea</taxon>
        <taxon>Peniculida</taxon>
        <taxon>Parameciidae</taxon>
        <taxon>Paramecium</taxon>
    </lineage>
</organism>
<evidence type="ECO:0000313" key="1">
    <source>
        <dbReference type="EMBL" id="CAD8127182.1"/>
    </source>
</evidence>
<evidence type="ECO:0000313" key="2">
    <source>
        <dbReference type="Proteomes" id="UP000692954"/>
    </source>
</evidence>
<dbReference type="EMBL" id="CAJJDN010000173">
    <property type="protein sequence ID" value="CAD8127182.1"/>
    <property type="molecule type" value="Genomic_DNA"/>
</dbReference>
<comment type="caution">
    <text evidence="1">The sequence shown here is derived from an EMBL/GenBank/DDBJ whole genome shotgun (WGS) entry which is preliminary data.</text>
</comment>
<gene>
    <name evidence="1" type="ORF">PSON_ATCC_30995.1.T1730105</name>
</gene>
<dbReference type="OrthoDB" id="293527at2759"/>
<proteinExistence type="predicted"/>
<dbReference type="AlphaFoldDB" id="A0A8S1RIR8"/>
<sequence length="361" mass="42807">MNESQSKISRNTSSSHFSLPKIQKLTTTPKYLEVKGYKNYKYKSYMIDLMKSDKKLQKLLPFHLQNLTKTPRKRYELNDSTKQELLHFSKLDNIFTEGDLEIMKQATITQGALNIQAMYRKTLKSYEQDSQNTKRADESQLCDEITMNNSLISNIIEHQKQLTINPRVIRQSKKEVYKEMNTIKEFKVLVKNTQQYNDIYDIKDADKNKKNNNHIDPFIYQFILRESYLSFTELSSVVQDRILLAFDINPHNEQEKVYYNQFRLFKQIIISQHFKEQTLINFFIKFFNPQNLAAVSLQDFRSILIVILQNSENMDQLVKYILKNIQLSQYVEDNQIKDLFGIFKSKILDPINLIYLLLNNS</sequence>
<keyword evidence="2" id="KW-1185">Reference proteome</keyword>
<reference evidence="1" key="1">
    <citation type="submission" date="2021-01" db="EMBL/GenBank/DDBJ databases">
        <authorList>
            <consortium name="Genoscope - CEA"/>
            <person name="William W."/>
        </authorList>
    </citation>
    <scope>NUCLEOTIDE SEQUENCE</scope>
</reference>
<name>A0A8S1RIR8_9CILI</name>